<feature type="domain" description="DUF7726" evidence="2">
    <location>
        <begin position="77"/>
        <end position="151"/>
    </location>
</feature>
<dbReference type="AlphaFoldDB" id="A0A8E2DVF2"/>
<organism evidence="3 4">
    <name type="scientific">Obba rivulosa</name>
    <dbReference type="NCBI Taxonomy" id="1052685"/>
    <lineage>
        <taxon>Eukaryota</taxon>
        <taxon>Fungi</taxon>
        <taxon>Dikarya</taxon>
        <taxon>Basidiomycota</taxon>
        <taxon>Agaricomycotina</taxon>
        <taxon>Agaricomycetes</taxon>
        <taxon>Polyporales</taxon>
        <taxon>Gelatoporiaceae</taxon>
        <taxon>Obba</taxon>
    </lineage>
</organism>
<dbReference type="Pfam" id="PF24852">
    <property type="entry name" value="DUF7726"/>
    <property type="match status" value="1"/>
</dbReference>
<evidence type="ECO:0000259" key="2">
    <source>
        <dbReference type="Pfam" id="PF24852"/>
    </source>
</evidence>
<name>A0A8E2DVF2_9APHY</name>
<evidence type="ECO:0000313" key="4">
    <source>
        <dbReference type="Proteomes" id="UP000250043"/>
    </source>
</evidence>
<dbReference type="PANTHER" id="PTHR42339:SF1">
    <property type="entry name" value="HISTONE H1"/>
    <property type="match status" value="1"/>
</dbReference>
<reference evidence="3 4" key="1">
    <citation type="submission" date="2016-07" db="EMBL/GenBank/DDBJ databases">
        <title>Draft genome of the white-rot fungus Obba rivulosa 3A-2.</title>
        <authorList>
            <consortium name="DOE Joint Genome Institute"/>
            <person name="Miettinen O."/>
            <person name="Riley R."/>
            <person name="Acob R."/>
            <person name="Barry K."/>
            <person name="Cullen D."/>
            <person name="De Vries R."/>
            <person name="Hainaut M."/>
            <person name="Hatakka A."/>
            <person name="Henrissat B."/>
            <person name="Hilden K."/>
            <person name="Kuo R."/>
            <person name="Labutti K."/>
            <person name="Lipzen A."/>
            <person name="Makela M.R."/>
            <person name="Sandor L."/>
            <person name="Spatafora J.W."/>
            <person name="Grigoriev I.V."/>
            <person name="Hibbett D.S."/>
        </authorList>
    </citation>
    <scope>NUCLEOTIDE SEQUENCE [LARGE SCALE GENOMIC DNA]</scope>
    <source>
        <strain evidence="3 4">3A-2</strain>
    </source>
</reference>
<accession>A0A8E2DVF2</accession>
<evidence type="ECO:0000256" key="1">
    <source>
        <dbReference type="SAM" id="MobiDB-lite"/>
    </source>
</evidence>
<dbReference type="Proteomes" id="UP000250043">
    <property type="component" value="Unassembled WGS sequence"/>
</dbReference>
<dbReference type="PANTHER" id="PTHR42339">
    <property type="entry name" value="HISTONE H1"/>
    <property type="match status" value="1"/>
</dbReference>
<dbReference type="OrthoDB" id="2592504at2759"/>
<keyword evidence="4" id="KW-1185">Reference proteome</keyword>
<dbReference type="EMBL" id="KV722330">
    <property type="protein sequence ID" value="OCH96525.1"/>
    <property type="molecule type" value="Genomic_DNA"/>
</dbReference>
<feature type="region of interest" description="Disordered" evidence="1">
    <location>
        <begin position="1"/>
        <end position="60"/>
    </location>
</feature>
<sequence length="181" mass="20699">MPPKRKSDAIASVEEEVDAKSPVGSDSEGENALPVAKKARVSDAPEASSSTKKKIKQTKPQYQSWQEVPLEAEEDEVPVYDDCNEIRRKIRLLQKTPGWKVTQWLKDIGNVNNNSYQRFMKASGPTGGATNGTYYCAYVYFEKVRIMEGKKKTAKRIRNEQEWPNGMPLEDRRNVWVFMPR</sequence>
<dbReference type="InterPro" id="IPR056143">
    <property type="entry name" value="DUF7726"/>
</dbReference>
<evidence type="ECO:0000313" key="3">
    <source>
        <dbReference type="EMBL" id="OCH96525.1"/>
    </source>
</evidence>
<protein>
    <recommendedName>
        <fullName evidence="2">DUF7726 domain-containing protein</fullName>
    </recommendedName>
</protein>
<gene>
    <name evidence="3" type="ORF">OBBRIDRAFT_787082</name>
</gene>
<proteinExistence type="predicted"/>